<dbReference type="OrthoDB" id="445007at2759"/>
<evidence type="ECO:0000256" key="3">
    <source>
        <dbReference type="ARBA" id="ARBA00011738"/>
    </source>
</evidence>
<evidence type="ECO:0000313" key="9">
    <source>
        <dbReference type="Proteomes" id="UP000266188"/>
    </source>
</evidence>
<comment type="caution">
    <text evidence="8">The sequence shown here is derived from an EMBL/GenBank/DDBJ whole genome shotgun (WGS) entry which is preliminary data.</text>
</comment>
<keyword evidence="4" id="KW-0479">Metal-binding</keyword>
<organism evidence="8 9">
    <name type="scientific">Aspergillus sclerotialis</name>
    <dbReference type="NCBI Taxonomy" id="2070753"/>
    <lineage>
        <taxon>Eukaryota</taxon>
        <taxon>Fungi</taxon>
        <taxon>Dikarya</taxon>
        <taxon>Ascomycota</taxon>
        <taxon>Pezizomycotina</taxon>
        <taxon>Eurotiomycetes</taxon>
        <taxon>Eurotiomycetidae</taxon>
        <taxon>Eurotiales</taxon>
        <taxon>Aspergillaceae</taxon>
        <taxon>Aspergillus</taxon>
        <taxon>Aspergillus subgen. Polypaecilum</taxon>
    </lineage>
</organism>
<dbReference type="PANTHER" id="PTHR20883">
    <property type="entry name" value="PHYTANOYL-COA DIOXYGENASE DOMAIN CONTAINING 1"/>
    <property type="match status" value="1"/>
</dbReference>
<protein>
    <submittedName>
        <fullName evidence="8">Phytanoyl-CoA dioxygenase PhyH</fullName>
    </submittedName>
</protein>
<name>A0A3A2ZR01_9EURO</name>
<evidence type="ECO:0000256" key="4">
    <source>
        <dbReference type="ARBA" id="ARBA00022723"/>
    </source>
</evidence>
<evidence type="ECO:0000256" key="5">
    <source>
        <dbReference type="ARBA" id="ARBA00022964"/>
    </source>
</evidence>
<keyword evidence="9" id="KW-1185">Reference proteome</keyword>
<dbReference type="GO" id="GO:0051213">
    <property type="term" value="F:dioxygenase activity"/>
    <property type="evidence" value="ECO:0007669"/>
    <property type="project" value="UniProtKB-KW"/>
</dbReference>
<keyword evidence="5 8" id="KW-0223">Dioxygenase</keyword>
<gene>
    <name evidence="8" type="ORF">PHISCL_03789</name>
</gene>
<dbReference type="Proteomes" id="UP000266188">
    <property type="component" value="Unassembled WGS sequence"/>
</dbReference>
<dbReference type="STRING" id="2070753.A0A3A2ZR01"/>
<reference evidence="9" key="1">
    <citation type="submission" date="2017-02" db="EMBL/GenBank/DDBJ databases">
        <authorList>
            <person name="Tafer H."/>
            <person name="Lopandic K."/>
        </authorList>
    </citation>
    <scope>NUCLEOTIDE SEQUENCE [LARGE SCALE GENOMIC DNA]</scope>
    <source>
        <strain evidence="9">CBS 366.77</strain>
    </source>
</reference>
<dbReference type="AlphaFoldDB" id="A0A3A2ZR01"/>
<comment type="cofactor">
    <cofactor evidence="1">
        <name>Fe cation</name>
        <dbReference type="ChEBI" id="CHEBI:24875"/>
    </cofactor>
</comment>
<comment type="subunit">
    <text evidence="3">Homodimer.</text>
</comment>
<accession>A0A3A2ZR01</accession>
<dbReference type="InterPro" id="IPR008775">
    <property type="entry name" value="Phytyl_CoA_dOase-like"/>
</dbReference>
<dbReference type="PANTHER" id="PTHR20883:SF45">
    <property type="entry name" value="PHYTANOYL-COA DIOXYGENASE FAMILY PROTEIN"/>
    <property type="match status" value="1"/>
</dbReference>
<dbReference type="Pfam" id="PF05721">
    <property type="entry name" value="PhyH"/>
    <property type="match status" value="1"/>
</dbReference>
<sequence length="295" mass="32811">MTVQSEVPKVVKLDAKDPKTTTERVIDIVKRDGGVIIKGLFPKEHTDRIRAELKPVFDADIPDPSGFFPKTTRRATGLLGVSDACVEYATNKLWIDVCNAILTSTFQGWHGESLETWTTKPIISSTVGFQIHPGSRAQDLHKDDSDYHPRDHTEDIMMGCLLATTKSTYENGATLIIPGSHKWSPERSPKKEEAVPAELDVGDVLIFTGNVYHGGGANKSVDQIREIIGMFMVKGMYRPAENQILAVPFEKVKKFTPQVQRLLGYGISAPSVGFYKYQDPMRVLFGVEDEETVNM</sequence>
<evidence type="ECO:0000256" key="6">
    <source>
        <dbReference type="ARBA" id="ARBA00023002"/>
    </source>
</evidence>
<comment type="similarity">
    <text evidence="2">Belongs to the PhyH family.</text>
</comment>
<keyword evidence="7" id="KW-0408">Iron</keyword>
<dbReference type="EMBL" id="MVGC01000102">
    <property type="protein sequence ID" value="RJE23877.1"/>
    <property type="molecule type" value="Genomic_DNA"/>
</dbReference>
<dbReference type="GO" id="GO:0046872">
    <property type="term" value="F:metal ion binding"/>
    <property type="evidence" value="ECO:0007669"/>
    <property type="project" value="UniProtKB-KW"/>
</dbReference>
<keyword evidence="6" id="KW-0560">Oxidoreductase</keyword>
<dbReference type="Gene3D" id="2.60.120.620">
    <property type="entry name" value="q2cbj1_9rhob like domain"/>
    <property type="match status" value="1"/>
</dbReference>
<evidence type="ECO:0000256" key="1">
    <source>
        <dbReference type="ARBA" id="ARBA00001962"/>
    </source>
</evidence>
<evidence type="ECO:0000256" key="7">
    <source>
        <dbReference type="ARBA" id="ARBA00023004"/>
    </source>
</evidence>
<evidence type="ECO:0000313" key="8">
    <source>
        <dbReference type="EMBL" id="RJE23877.1"/>
    </source>
</evidence>
<dbReference type="SUPFAM" id="SSF51197">
    <property type="entry name" value="Clavaminate synthase-like"/>
    <property type="match status" value="1"/>
</dbReference>
<evidence type="ECO:0000256" key="2">
    <source>
        <dbReference type="ARBA" id="ARBA00005830"/>
    </source>
</evidence>
<proteinExistence type="inferred from homology"/>